<reference evidence="4" key="1">
    <citation type="journal article" date="2020" name="Stud. Mycol.">
        <title>101 Dothideomycetes genomes: a test case for predicting lifestyles and emergence of pathogens.</title>
        <authorList>
            <person name="Haridas S."/>
            <person name="Albert R."/>
            <person name="Binder M."/>
            <person name="Bloem J."/>
            <person name="Labutti K."/>
            <person name="Salamov A."/>
            <person name="Andreopoulos B."/>
            <person name="Baker S."/>
            <person name="Barry K."/>
            <person name="Bills G."/>
            <person name="Bluhm B."/>
            <person name="Cannon C."/>
            <person name="Castanera R."/>
            <person name="Culley D."/>
            <person name="Daum C."/>
            <person name="Ezra D."/>
            <person name="Gonzalez J."/>
            <person name="Henrissat B."/>
            <person name="Kuo A."/>
            <person name="Liang C."/>
            <person name="Lipzen A."/>
            <person name="Lutzoni F."/>
            <person name="Magnuson J."/>
            <person name="Mondo S."/>
            <person name="Nolan M."/>
            <person name="Ohm R."/>
            <person name="Pangilinan J."/>
            <person name="Park H.-J."/>
            <person name="Ramirez L."/>
            <person name="Alfaro M."/>
            <person name="Sun H."/>
            <person name="Tritt A."/>
            <person name="Yoshinaga Y."/>
            <person name="Zwiers L.-H."/>
            <person name="Turgeon B."/>
            <person name="Goodwin S."/>
            <person name="Spatafora J."/>
            <person name="Crous P."/>
            <person name="Grigoriev I."/>
        </authorList>
    </citation>
    <scope>NUCLEOTIDE SEQUENCE</scope>
    <source>
        <strain evidence="4">CBS 122367</strain>
    </source>
</reference>
<gene>
    <name evidence="4" type="ORF">K458DRAFT_433355</name>
</gene>
<keyword evidence="3" id="KW-0040">ANK repeat</keyword>
<accession>A0A6G1IV31</accession>
<dbReference type="GO" id="GO:0016567">
    <property type="term" value="P:protein ubiquitination"/>
    <property type="evidence" value="ECO:0007669"/>
    <property type="project" value="TreeGrafter"/>
</dbReference>
<evidence type="ECO:0000313" key="4">
    <source>
        <dbReference type="EMBL" id="KAF2681965.1"/>
    </source>
</evidence>
<dbReference type="Gene3D" id="1.25.40.20">
    <property type="entry name" value="Ankyrin repeat-containing domain"/>
    <property type="match status" value="1"/>
</dbReference>
<dbReference type="InterPro" id="IPR036770">
    <property type="entry name" value="Ankyrin_rpt-contain_sf"/>
</dbReference>
<comment type="similarity">
    <text evidence="1">Belongs to the ankyrin SOCS box (ASB) family.</text>
</comment>
<evidence type="ECO:0000313" key="5">
    <source>
        <dbReference type="Proteomes" id="UP000799291"/>
    </source>
</evidence>
<evidence type="ECO:0000256" key="1">
    <source>
        <dbReference type="ARBA" id="ARBA00005949"/>
    </source>
</evidence>
<dbReference type="Proteomes" id="UP000799291">
    <property type="component" value="Unassembled WGS sequence"/>
</dbReference>
<keyword evidence="5" id="KW-1185">Reference proteome</keyword>
<protein>
    <submittedName>
        <fullName evidence="4">Ankyrin</fullName>
    </submittedName>
</protein>
<dbReference type="SUPFAM" id="SSF48403">
    <property type="entry name" value="Ankyrin repeat"/>
    <property type="match status" value="1"/>
</dbReference>
<evidence type="ECO:0000256" key="2">
    <source>
        <dbReference type="ARBA" id="ARBA00022737"/>
    </source>
</evidence>
<dbReference type="PANTHER" id="PTHR24136">
    <property type="entry name" value="SOWAH (DROSOPHILA) HOMOLOG"/>
    <property type="match status" value="1"/>
</dbReference>
<sequence>MAPTTLVDLPLELFRAILAECICARSIKRAFRLRLVNRQFAAEVLQVFHEYRILDDSPIPLEKTGNFGIEYMTRRLLNPKLPVSSQWTAIRRIAARLAAEDGNDAAGYEHYIKILTTRTVQHWAPSTMAAVCHDDYTDDAYSEAQEEYDLMAAAAYTNKLSLIEELIDNPANMGLTIGTFGNPFIAAVAGGHAAALDMLLENLRGRAVIFTRRTILANVTLHGSPSLVEKCVPEWPAKQLAYSNVQQDLHAALATPNVENFNIVMRVIEKSPHPRLTADQLAKALDRACYRGWEDMARHLVTLGAFVRKHYSSWTRDYWPLKSACHARNPAILQLLFDHGAQVEGDEIEEAARRGCWDAVWILIAHGADVSQAIGCAVAFERKDILLELVERGAVLTGEVGAQALEMAKKEGLESMVGFLEEVGAGSKTGEIGETDALLDMAL</sequence>
<dbReference type="OrthoDB" id="4772757at2759"/>
<evidence type="ECO:0000256" key="3">
    <source>
        <dbReference type="ARBA" id="ARBA00023043"/>
    </source>
</evidence>
<dbReference type="PANTHER" id="PTHR24136:SF15">
    <property type="entry name" value="ANK_REP_REGION DOMAIN-CONTAINING PROTEIN"/>
    <property type="match status" value="1"/>
</dbReference>
<organism evidence="4 5">
    <name type="scientific">Lentithecium fluviatile CBS 122367</name>
    <dbReference type="NCBI Taxonomy" id="1168545"/>
    <lineage>
        <taxon>Eukaryota</taxon>
        <taxon>Fungi</taxon>
        <taxon>Dikarya</taxon>
        <taxon>Ascomycota</taxon>
        <taxon>Pezizomycotina</taxon>
        <taxon>Dothideomycetes</taxon>
        <taxon>Pleosporomycetidae</taxon>
        <taxon>Pleosporales</taxon>
        <taxon>Massarineae</taxon>
        <taxon>Lentitheciaceae</taxon>
        <taxon>Lentithecium</taxon>
    </lineage>
</organism>
<dbReference type="AlphaFoldDB" id="A0A6G1IV31"/>
<dbReference type="InterPro" id="IPR051573">
    <property type="entry name" value="Ankyrin-SOCS_box_domain"/>
</dbReference>
<dbReference type="GO" id="GO:0045732">
    <property type="term" value="P:positive regulation of protein catabolic process"/>
    <property type="evidence" value="ECO:0007669"/>
    <property type="project" value="TreeGrafter"/>
</dbReference>
<proteinExistence type="inferred from homology"/>
<keyword evidence="2" id="KW-0677">Repeat</keyword>
<name>A0A6G1IV31_9PLEO</name>
<dbReference type="EMBL" id="MU005589">
    <property type="protein sequence ID" value="KAF2681965.1"/>
    <property type="molecule type" value="Genomic_DNA"/>
</dbReference>